<organism evidence="2 3">
    <name type="scientific">Curvularia kusanoi</name>
    <name type="common">Cochliobolus kusanoi</name>
    <dbReference type="NCBI Taxonomy" id="90978"/>
    <lineage>
        <taxon>Eukaryota</taxon>
        <taxon>Fungi</taxon>
        <taxon>Dikarya</taxon>
        <taxon>Ascomycota</taxon>
        <taxon>Pezizomycotina</taxon>
        <taxon>Dothideomycetes</taxon>
        <taxon>Pleosporomycetidae</taxon>
        <taxon>Pleosporales</taxon>
        <taxon>Pleosporineae</taxon>
        <taxon>Pleosporaceae</taxon>
        <taxon>Curvularia</taxon>
    </lineage>
</organism>
<feature type="compositionally biased region" description="Basic and acidic residues" evidence="1">
    <location>
        <begin position="363"/>
        <end position="373"/>
    </location>
</feature>
<feature type="region of interest" description="Disordered" evidence="1">
    <location>
        <begin position="447"/>
        <end position="995"/>
    </location>
</feature>
<feature type="compositionally biased region" description="Polar residues" evidence="1">
    <location>
        <begin position="324"/>
        <end position="339"/>
    </location>
</feature>
<feature type="compositionally biased region" description="Polar residues" evidence="1">
    <location>
        <begin position="448"/>
        <end position="457"/>
    </location>
</feature>
<comment type="caution">
    <text evidence="2">The sequence shown here is derived from an EMBL/GenBank/DDBJ whole genome shotgun (WGS) entry which is preliminary data.</text>
</comment>
<reference evidence="2" key="1">
    <citation type="submission" date="2019-04" db="EMBL/GenBank/DDBJ databases">
        <title>Sequencing of skin fungus with MAO and IRED activity.</title>
        <authorList>
            <person name="Marsaioli A.J."/>
            <person name="Bonatto J.M.C."/>
            <person name="Reis Junior O."/>
        </authorList>
    </citation>
    <scope>NUCLEOTIDE SEQUENCE</scope>
    <source>
        <strain evidence="2">30M1</strain>
    </source>
</reference>
<feature type="region of interest" description="Disordered" evidence="1">
    <location>
        <begin position="282"/>
        <end position="374"/>
    </location>
</feature>
<dbReference type="AlphaFoldDB" id="A0A9P4WBW3"/>
<accession>A0A9P4WBW3</accession>
<evidence type="ECO:0008006" key="4">
    <source>
        <dbReference type="Google" id="ProtNLM"/>
    </source>
</evidence>
<sequence>MSANLTPWLHDTIQTQLSLGQNWQEERLRAKASSSKPSATVDRKWEGIYHDNGSCIDIIGPLSPLEAKVFVIQTDPLIITDGQHHTEASLSNACRDDLRTRHPEHDIAAGTLCIVKGFTIRYTPYGPPRNHLRLVLRTIDWVGEDHSNKLCADPRRALDRADDIKETLLLLRCTRQKEDHRCFSLQTKVEEDPDEVSYTMAGADETQDEASMDTQMPFGTQMQHPIRSRRSNDGVVFLGANQLGPVLAGNTQRAELNYRSGSSDAQMQRRIKEDKLLKLLKMQKNVPPPPVQSPGRSRDITTPASIRSRDNPATSSPRPRETPTRQTYQETAASQTPSSRGKKRMREVDRPSLSPQHSAKRTSFSEDEPKQSRATELNRFAAECHWMNGLKLDRAISSVPDDQANILQKPESWFKPQPGNRFPSPNIPVQTFLVLNRMADEKAALEGATSSGSYNQTEPSSGSEPSASAPQENDEQTDDSDEESATSLVSWDTSPSPEPPQPPAMPRQGLPPDSSNEAPADDDIIAASQTGRRNAKSPVTTLPTSSNGSNVDLPPSSPPVPEAVASVAVREKSFPPNSTLPESSREGNDNLSPSSLPIPHPVDDVEDEMELETSVPQALGEDLDARPTARPYQAHGSRSAPQSVMQVKESSVVQVKETPYMKGKNGRPVVTVSAPSQGSNEMLEDPSSTSVVRGTYQDFSSSAVEETKVDVLQTNGRNGGEAAADGKGKPKVKEVQACPKHDAQDTSMMDVSGQEEHPLPTTQRAGSENQIDGMQTTMVKRADLLQPEPTPMSAQLPLKDSSSGEQPIPINHKSVPKRKRETKPSVRSLSPRKRFKIPDLGGWKKQRSASTESRPSTTDGQQQHVETKADAADPKEIIRPELEENVTSREGSMSPRHRSLYEDPGPVKRSTELSNIASATKSTSLAQTAQRPIVADISKDRLERTAEMQPAYAQPPREPPSEPRQELQPAPMYGSAAVPAHASPAPTSVTEPEAQPRTLTMQNHAPEKQMAALDPPMGTAPTTIFAEFKAAYPEYAGSIKVFTNVCKDMYGLDQDDKMVPKWMWDDFIIRKQIDYRAYVNECVEDGEDPMPYIRFYKDRIQGAEHKKGIISTKAVLLQALEELGAQPQSAKPPPQQLTVQHTAELPPYQASTPASTKAVYLLYKALAHSNVPQCLHPVNPQKLRQKRSNLGGLCLFKFPAVQYQPPPPIR</sequence>
<evidence type="ECO:0000256" key="1">
    <source>
        <dbReference type="SAM" id="MobiDB-lite"/>
    </source>
</evidence>
<dbReference type="Proteomes" id="UP000801428">
    <property type="component" value="Unassembled WGS sequence"/>
</dbReference>
<feature type="compositionally biased region" description="Polar residues" evidence="1">
    <location>
        <begin position="673"/>
        <end position="704"/>
    </location>
</feature>
<keyword evidence="3" id="KW-1185">Reference proteome</keyword>
<feature type="compositionally biased region" description="Polar residues" evidence="1">
    <location>
        <begin position="912"/>
        <end position="930"/>
    </location>
</feature>
<proteinExistence type="predicted"/>
<feature type="compositionally biased region" description="Basic and acidic residues" evidence="1">
    <location>
        <begin position="724"/>
        <end position="744"/>
    </location>
</feature>
<feature type="compositionally biased region" description="Polar residues" evidence="1">
    <location>
        <begin position="485"/>
        <end position="494"/>
    </location>
</feature>
<feature type="compositionally biased region" description="Polar residues" evidence="1">
    <location>
        <begin position="848"/>
        <end position="864"/>
    </location>
</feature>
<dbReference type="OrthoDB" id="3538943at2759"/>
<evidence type="ECO:0000313" key="2">
    <source>
        <dbReference type="EMBL" id="KAF3004267.1"/>
    </source>
</evidence>
<feature type="compositionally biased region" description="Polar residues" evidence="1">
    <location>
        <begin position="527"/>
        <end position="550"/>
    </location>
</feature>
<feature type="compositionally biased region" description="Low complexity" evidence="1">
    <location>
        <begin position="975"/>
        <end position="990"/>
    </location>
</feature>
<evidence type="ECO:0000313" key="3">
    <source>
        <dbReference type="Proteomes" id="UP000801428"/>
    </source>
</evidence>
<feature type="compositionally biased region" description="Polar residues" evidence="1">
    <location>
        <begin position="300"/>
        <end position="317"/>
    </location>
</feature>
<feature type="compositionally biased region" description="Polar residues" evidence="1">
    <location>
        <begin position="639"/>
        <end position="653"/>
    </location>
</feature>
<protein>
    <recommendedName>
        <fullName evidence="4">Telomere replication protein EST3</fullName>
    </recommendedName>
</protein>
<dbReference type="EMBL" id="SWKU01000008">
    <property type="protein sequence ID" value="KAF3004267.1"/>
    <property type="molecule type" value="Genomic_DNA"/>
</dbReference>
<feature type="compositionally biased region" description="Basic and acidic residues" evidence="1">
    <location>
        <begin position="937"/>
        <end position="946"/>
    </location>
</feature>
<feature type="compositionally biased region" description="Basic and acidic residues" evidence="1">
    <location>
        <begin position="899"/>
        <end position="911"/>
    </location>
</feature>
<feature type="compositionally biased region" description="Low complexity" evidence="1">
    <location>
        <begin position="458"/>
        <end position="470"/>
    </location>
</feature>
<feature type="compositionally biased region" description="Pro residues" evidence="1">
    <location>
        <begin position="496"/>
        <end position="505"/>
    </location>
</feature>
<feature type="compositionally biased region" description="Basic and acidic residues" evidence="1">
    <location>
        <begin position="865"/>
        <end position="882"/>
    </location>
</feature>
<feature type="compositionally biased region" description="Acidic residues" evidence="1">
    <location>
        <begin position="472"/>
        <end position="484"/>
    </location>
</feature>
<name>A0A9P4WBW3_CURKU</name>
<gene>
    <name evidence="2" type="ORF">E8E13_008215</name>
</gene>
<feature type="compositionally biased region" description="Polar residues" evidence="1">
    <location>
        <begin position="760"/>
        <end position="778"/>
    </location>
</feature>